<evidence type="ECO:0000313" key="2">
    <source>
        <dbReference type="Proteomes" id="UP000799118"/>
    </source>
</evidence>
<protein>
    <submittedName>
        <fullName evidence="1">Uncharacterized protein</fullName>
    </submittedName>
</protein>
<organism evidence="1 2">
    <name type="scientific">Gymnopus androsaceus JB14</name>
    <dbReference type="NCBI Taxonomy" id="1447944"/>
    <lineage>
        <taxon>Eukaryota</taxon>
        <taxon>Fungi</taxon>
        <taxon>Dikarya</taxon>
        <taxon>Basidiomycota</taxon>
        <taxon>Agaricomycotina</taxon>
        <taxon>Agaricomycetes</taxon>
        <taxon>Agaricomycetidae</taxon>
        <taxon>Agaricales</taxon>
        <taxon>Marasmiineae</taxon>
        <taxon>Omphalotaceae</taxon>
        <taxon>Gymnopus</taxon>
    </lineage>
</organism>
<dbReference type="Proteomes" id="UP000799118">
    <property type="component" value="Unassembled WGS sequence"/>
</dbReference>
<accession>A0A6A4HHG9</accession>
<proteinExistence type="predicted"/>
<gene>
    <name evidence="1" type="ORF">BT96DRAFT_922032</name>
</gene>
<dbReference type="EMBL" id="ML769511">
    <property type="protein sequence ID" value="KAE9396564.1"/>
    <property type="molecule type" value="Genomic_DNA"/>
</dbReference>
<evidence type="ECO:0000313" key="1">
    <source>
        <dbReference type="EMBL" id="KAE9396564.1"/>
    </source>
</evidence>
<dbReference type="AlphaFoldDB" id="A0A6A4HHG9"/>
<sequence>MGPARYHCATRTVLPGWLGLVSLSPIDVTLGFHKYTPSFAVGISLSHYCLLRFLSR</sequence>
<name>A0A6A4HHG9_9AGAR</name>
<reference evidence="1" key="1">
    <citation type="journal article" date="2019" name="Environ. Microbiol.">
        <title>Fungal ecological strategies reflected in gene transcription - a case study of two litter decomposers.</title>
        <authorList>
            <person name="Barbi F."/>
            <person name="Kohler A."/>
            <person name="Barry K."/>
            <person name="Baskaran P."/>
            <person name="Daum C."/>
            <person name="Fauchery L."/>
            <person name="Ihrmark K."/>
            <person name="Kuo A."/>
            <person name="LaButti K."/>
            <person name="Lipzen A."/>
            <person name="Morin E."/>
            <person name="Grigoriev I.V."/>
            <person name="Henrissat B."/>
            <person name="Lindahl B."/>
            <person name="Martin F."/>
        </authorList>
    </citation>
    <scope>NUCLEOTIDE SEQUENCE</scope>
    <source>
        <strain evidence="1">JB14</strain>
    </source>
</reference>
<keyword evidence="2" id="KW-1185">Reference proteome</keyword>